<evidence type="ECO:0000256" key="5">
    <source>
        <dbReference type="ARBA" id="ARBA00022989"/>
    </source>
</evidence>
<dbReference type="InterPro" id="IPR027417">
    <property type="entry name" value="P-loop_NTPase"/>
</dbReference>
<dbReference type="GO" id="GO:0005524">
    <property type="term" value="F:ATP binding"/>
    <property type="evidence" value="ECO:0007669"/>
    <property type="project" value="UniProtKB-KW"/>
</dbReference>
<keyword evidence="2 7" id="KW-0812">Transmembrane</keyword>
<dbReference type="Gene3D" id="3.40.50.300">
    <property type="entry name" value="P-loop containing nucleotide triphosphate hydrolases"/>
    <property type="match status" value="1"/>
</dbReference>
<feature type="transmembrane region" description="Helical" evidence="7">
    <location>
        <begin position="63"/>
        <end position="83"/>
    </location>
</feature>
<dbReference type="InterPro" id="IPR017871">
    <property type="entry name" value="ABC_transporter-like_CS"/>
</dbReference>
<keyword evidence="3" id="KW-0547">Nucleotide-binding</keyword>
<dbReference type="SUPFAM" id="SSF52540">
    <property type="entry name" value="P-loop containing nucleoside triphosphate hydrolases"/>
    <property type="match status" value="1"/>
</dbReference>
<evidence type="ECO:0000313" key="11">
    <source>
        <dbReference type="Proteomes" id="UP000622552"/>
    </source>
</evidence>
<dbReference type="InterPro" id="IPR003593">
    <property type="entry name" value="AAA+_ATPase"/>
</dbReference>
<keyword evidence="11" id="KW-1185">Reference proteome</keyword>
<keyword evidence="6 7" id="KW-0472">Membrane</keyword>
<evidence type="ECO:0000256" key="1">
    <source>
        <dbReference type="ARBA" id="ARBA00004651"/>
    </source>
</evidence>
<evidence type="ECO:0000256" key="6">
    <source>
        <dbReference type="ARBA" id="ARBA00023136"/>
    </source>
</evidence>
<protein>
    <submittedName>
        <fullName evidence="10">ATP-binding cassette subfamily B protein</fullName>
    </submittedName>
</protein>
<keyword evidence="5 7" id="KW-1133">Transmembrane helix</keyword>
<proteinExistence type="predicted"/>
<dbReference type="Gene3D" id="1.20.1560.10">
    <property type="entry name" value="ABC transporter type 1, transmembrane domain"/>
    <property type="match status" value="1"/>
</dbReference>
<evidence type="ECO:0000256" key="3">
    <source>
        <dbReference type="ARBA" id="ARBA00022741"/>
    </source>
</evidence>
<dbReference type="InterPro" id="IPR039421">
    <property type="entry name" value="Type_1_exporter"/>
</dbReference>
<evidence type="ECO:0000256" key="7">
    <source>
        <dbReference type="SAM" id="Phobius"/>
    </source>
</evidence>
<dbReference type="PROSITE" id="PS50929">
    <property type="entry name" value="ABC_TM1F"/>
    <property type="match status" value="1"/>
</dbReference>
<dbReference type="SUPFAM" id="SSF90123">
    <property type="entry name" value="ABC transporter transmembrane region"/>
    <property type="match status" value="1"/>
</dbReference>
<feature type="domain" description="ABC transmembrane type-1" evidence="9">
    <location>
        <begin position="31"/>
        <end position="312"/>
    </location>
</feature>
<accession>A0A8J7GNS0</accession>
<evidence type="ECO:0000313" key="10">
    <source>
        <dbReference type="EMBL" id="MBG6133996.1"/>
    </source>
</evidence>
<sequence>MSAAPRALLTRARAATGLCVSTSPVLVGYFLALALVTGAVPVAIAWITGVLLDRLTGPTAGPVTWPVCGLAALSLTAVLTQQAERYTEAQLRRTTSAAAQDRLFAKVNAFTGLDRLESPRFFDQLRMAQQAGATAPQDLLEGSVSLIRSGMLLAGFLTALCALWPPIAVPAVLAALPVVYAELRMARTRADLTVSLSPTIRRRSFYQMLLTDRTAAQEIRLFGTGGFLSARMSDVTRRAMAAENSVDLRIARLHGLLGLVACVVTGAGLLAAADRARTGRLTPGDVVVFIAAVAGVQAGMAQLAAAGARGYQALLLFGSYQEVIGAADALTPGVLPPGRLRRGLEFRDVWFRYDEHSPWVLRGLSFTLRYGEATALVGQNGAGKSTVVKLLCRFYDPSCGQILWDGVDLRELDPALLRARVRAVFQEFVRYDLTAAENIGMGDLSALTDRTRITRAAALARADGPLAALPGGYDTMLSRIYDADPEARVRDTATLSGGQWQRVALARALMLDDPDLLILDEPSSGLDARAEHDIHTTLRTHRAGRTSLLISHRLNTLRDADKILVLDQGRITETGPHADLVAAGGTYAGLFAVQSAGYRDELTAEVG</sequence>
<dbReference type="Pfam" id="PF00005">
    <property type="entry name" value="ABC_tran"/>
    <property type="match status" value="1"/>
</dbReference>
<reference evidence="10" key="1">
    <citation type="submission" date="2020-11" db="EMBL/GenBank/DDBJ databases">
        <title>Sequencing the genomes of 1000 actinobacteria strains.</title>
        <authorList>
            <person name="Klenk H.-P."/>
        </authorList>
    </citation>
    <scope>NUCLEOTIDE SEQUENCE</scope>
    <source>
        <strain evidence="10">DSM 45356</strain>
    </source>
</reference>
<dbReference type="GO" id="GO:0016887">
    <property type="term" value="F:ATP hydrolysis activity"/>
    <property type="evidence" value="ECO:0007669"/>
    <property type="project" value="InterPro"/>
</dbReference>
<evidence type="ECO:0000256" key="2">
    <source>
        <dbReference type="ARBA" id="ARBA00022692"/>
    </source>
</evidence>
<gene>
    <name evidence="10" type="ORF">IW245_000190</name>
</gene>
<name>A0A8J7GNS0_9ACTN</name>
<comment type="subcellular location">
    <subcellularLocation>
        <location evidence="1">Cell membrane</location>
        <topology evidence="1">Multi-pass membrane protein</topology>
    </subcellularLocation>
</comment>
<dbReference type="RefSeq" id="WP_197001287.1">
    <property type="nucleotide sequence ID" value="NZ_BONS01000045.1"/>
</dbReference>
<dbReference type="AlphaFoldDB" id="A0A8J7GNS0"/>
<feature type="transmembrane region" description="Helical" evidence="7">
    <location>
        <begin position="253"/>
        <end position="273"/>
    </location>
</feature>
<dbReference type="PANTHER" id="PTHR43394:SF1">
    <property type="entry name" value="ATP-BINDING CASSETTE SUB-FAMILY B MEMBER 10, MITOCHONDRIAL"/>
    <property type="match status" value="1"/>
</dbReference>
<dbReference type="GO" id="GO:0015421">
    <property type="term" value="F:ABC-type oligopeptide transporter activity"/>
    <property type="evidence" value="ECO:0007669"/>
    <property type="project" value="TreeGrafter"/>
</dbReference>
<dbReference type="PANTHER" id="PTHR43394">
    <property type="entry name" value="ATP-DEPENDENT PERMEASE MDL1, MITOCHONDRIAL"/>
    <property type="match status" value="1"/>
</dbReference>
<evidence type="ECO:0000259" key="8">
    <source>
        <dbReference type="PROSITE" id="PS50893"/>
    </source>
</evidence>
<feature type="transmembrane region" description="Helical" evidence="7">
    <location>
        <begin position="152"/>
        <end position="180"/>
    </location>
</feature>
<dbReference type="InterPro" id="IPR011527">
    <property type="entry name" value="ABC1_TM_dom"/>
</dbReference>
<evidence type="ECO:0000256" key="4">
    <source>
        <dbReference type="ARBA" id="ARBA00022840"/>
    </source>
</evidence>
<evidence type="ECO:0000259" key="9">
    <source>
        <dbReference type="PROSITE" id="PS50929"/>
    </source>
</evidence>
<dbReference type="PROSITE" id="PS00211">
    <property type="entry name" value="ABC_TRANSPORTER_1"/>
    <property type="match status" value="1"/>
</dbReference>
<dbReference type="InterPro" id="IPR036640">
    <property type="entry name" value="ABC1_TM_sf"/>
</dbReference>
<dbReference type="PROSITE" id="PS50893">
    <property type="entry name" value="ABC_TRANSPORTER_2"/>
    <property type="match status" value="1"/>
</dbReference>
<organism evidence="10 11">
    <name type="scientific">Longispora fulva</name>
    <dbReference type="NCBI Taxonomy" id="619741"/>
    <lineage>
        <taxon>Bacteria</taxon>
        <taxon>Bacillati</taxon>
        <taxon>Actinomycetota</taxon>
        <taxon>Actinomycetes</taxon>
        <taxon>Micromonosporales</taxon>
        <taxon>Micromonosporaceae</taxon>
        <taxon>Longispora</taxon>
    </lineage>
</organism>
<dbReference type="Proteomes" id="UP000622552">
    <property type="component" value="Unassembled WGS sequence"/>
</dbReference>
<dbReference type="EMBL" id="JADOUF010000001">
    <property type="protein sequence ID" value="MBG6133996.1"/>
    <property type="molecule type" value="Genomic_DNA"/>
</dbReference>
<feature type="transmembrane region" description="Helical" evidence="7">
    <location>
        <begin position="26"/>
        <end position="51"/>
    </location>
</feature>
<feature type="domain" description="ABC transporter" evidence="8">
    <location>
        <begin position="344"/>
        <end position="593"/>
    </location>
</feature>
<dbReference type="GO" id="GO:0005886">
    <property type="term" value="C:plasma membrane"/>
    <property type="evidence" value="ECO:0007669"/>
    <property type="project" value="UniProtKB-SubCell"/>
</dbReference>
<keyword evidence="4 10" id="KW-0067">ATP-binding</keyword>
<dbReference type="SMART" id="SM00382">
    <property type="entry name" value="AAA"/>
    <property type="match status" value="1"/>
</dbReference>
<comment type="caution">
    <text evidence="10">The sequence shown here is derived from an EMBL/GenBank/DDBJ whole genome shotgun (WGS) entry which is preliminary data.</text>
</comment>
<dbReference type="InterPro" id="IPR003439">
    <property type="entry name" value="ABC_transporter-like_ATP-bd"/>
</dbReference>